<reference evidence="1" key="1">
    <citation type="submission" date="2013-04" db="EMBL/GenBank/DDBJ databases">
        <title>The genome sequencing project of 58 acetic acid bacteria.</title>
        <authorList>
            <person name="Okamoto-Kainuma A."/>
            <person name="Ishikawa M."/>
            <person name="Umino S."/>
            <person name="Koizumi Y."/>
            <person name="Shiwa Y."/>
            <person name="Yoshikawa H."/>
            <person name="Matsutani M."/>
            <person name="Matsushita K."/>
        </authorList>
    </citation>
    <scope>NUCLEOTIDE SEQUENCE</scope>
    <source>
        <strain evidence="1">DSM 15669</strain>
    </source>
</reference>
<organism evidence="1 2">
    <name type="scientific">Saccharibacter floricola DSM 15669</name>
    <dbReference type="NCBI Taxonomy" id="1123227"/>
    <lineage>
        <taxon>Bacteria</taxon>
        <taxon>Pseudomonadati</taxon>
        <taxon>Pseudomonadota</taxon>
        <taxon>Alphaproteobacteria</taxon>
        <taxon>Acetobacterales</taxon>
        <taxon>Acetobacteraceae</taxon>
        <taxon>Saccharibacter</taxon>
    </lineage>
</organism>
<accession>A0ABQ0P267</accession>
<keyword evidence="2" id="KW-1185">Reference proteome</keyword>
<evidence type="ECO:0000313" key="2">
    <source>
        <dbReference type="Proteomes" id="UP001062901"/>
    </source>
</evidence>
<protein>
    <submittedName>
        <fullName evidence="1">Uncharacterized protein</fullName>
    </submittedName>
</protein>
<evidence type="ECO:0000313" key="1">
    <source>
        <dbReference type="EMBL" id="GBQ08957.1"/>
    </source>
</evidence>
<dbReference type="Proteomes" id="UP001062901">
    <property type="component" value="Unassembled WGS sequence"/>
</dbReference>
<name>A0ABQ0P267_9PROT</name>
<comment type="caution">
    <text evidence="1">The sequence shown here is derived from an EMBL/GenBank/DDBJ whole genome shotgun (WGS) entry which is preliminary data.</text>
</comment>
<sequence length="70" mass="7740">MSAVPPSSTHNRESHVVAMHNVTLARSAYAKTIHLPSFHMRGREHASRGGFPMTGVLSSAHVLRHKERTL</sequence>
<dbReference type="EMBL" id="BAQD01000147">
    <property type="protein sequence ID" value="GBQ08957.1"/>
    <property type="molecule type" value="Genomic_DNA"/>
</dbReference>
<gene>
    <name evidence="1" type="ORF">AA15669_1984</name>
</gene>
<proteinExistence type="predicted"/>